<sequence length="464" mass="54427">MNKKIFILVPDGVGLRNFGYTQFEKLKIEYEAELIYWNNTVFPIKDRLGFQELKINETETHKLTPLYSRARKRVELNNWANKFNDEVYHTYKFPFNTKGLKNKAKTAFIKSLIKFYNTEEGGFKIGEKIKKLERKSSKYISCKKQLEKHKPDFVFCTSQRSTQAIAPILAARDLKIPTASFIYSWDNVPKAMLVVDTDYYFVWSDLMKEQLLTYYPYIPESRVFVTGTPQFEPHFDKNLMLPKQDFFREYGLDENIKYICFSGDDTTTSPLDQYYLEDLALAVKALNNEGSNLRIIFRKAPVDTTNRYDEVLKKYKELIVSIEPAWAKMGGNWNEIFPLKEDFSLLNIICEHSELVVNICSSMVFDFALHNKACIYLDYEQPQLKKGIRDIGQNYNYVHFRSMPSRNAVGWVKSKQELKFRLKELLQEPQPMVKEAQTWFKMVAGEDAEKASQRIWNCLNEITA</sequence>
<dbReference type="RefSeq" id="WP_072880880.1">
    <property type="nucleotide sequence ID" value="NZ_FQVT01000012.1"/>
</dbReference>
<organism evidence="1 2">
    <name type="scientific">Salegentibacter echinorum</name>
    <dbReference type="NCBI Taxonomy" id="1073325"/>
    <lineage>
        <taxon>Bacteria</taxon>
        <taxon>Pseudomonadati</taxon>
        <taxon>Bacteroidota</taxon>
        <taxon>Flavobacteriia</taxon>
        <taxon>Flavobacteriales</taxon>
        <taxon>Flavobacteriaceae</taxon>
        <taxon>Salegentibacter</taxon>
    </lineage>
</organism>
<gene>
    <name evidence="1" type="ORF">SAMN05444483_11265</name>
</gene>
<proteinExistence type="predicted"/>
<dbReference type="OrthoDB" id="913551at2"/>
<name>A0A1M5JW72_SALEC</name>
<evidence type="ECO:0008006" key="3">
    <source>
        <dbReference type="Google" id="ProtNLM"/>
    </source>
</evidence>
<dbReference type="STRING" id="1073325.SAMN05444483_11265"/>
<keyword evidence="2" id="KW-1185">Reference proteome</keyword>
<evidence type="ECO:0000313" key="2">
    <source>
        <dbReference type="Proteomes" id="UP000183945"/>
    </source>
</evidence>
<dbReference type="InterPro" id="IPR043148">
    <property type="entry name" value="TagF_C"/>
</dbReference>
<accession>A0A1M5JW72</accession>
<dbReference type="EMBL" id="FQVT01000012">
    <property type="protein sequence ID" value="SHG44794.1"/>
    <property type="molecule type" value="Genomic_DNA"/>
</dbReference>
<dbReference type="SUPFAM" id="SSF53756">
    <property type="entry name" value="UDP-Glycosyltransferase/glycogen phosphorylase"/>
    <property type="match status" value="1"/>
</dbReference>
<reference evidence="2" key="1">
    <citation type="submission" date="2016-11" db="EMBL/GenBank/DDBJ databases">
        <authorList>
            <person name="Varghese N."/>
            <person name="Submissions S."/>
        </authorList>
    </citation>
    <scope>NUCLEOTIDE SEQUENCE [LARGE SCALE GENOMIC DNA]</scope>
    <source>
        <strain evidence="2">DSM 24579</strain>
    </source>
</reference>
<evidence type="ECO:0000313" key="1">
    <source>
        <dbReference type="EMBL" id="SHG44794.1"/>
    </source>
</evidence>
<dbReference type="Proteomes" id="UP000183945">
    <property type="component" value="Unassembled WGS sequence"/>
</dbReference>
<protein>
    <recommendedName>
        <fullName evidence="3">UDP-glycosyltransferase</fullName>
    </recommendedName>
</protein>
<dbReference type="AlphaFoldDB" id="A0A1M5JW72"/>
<dbReference type="Gene3D" id="3.40.50.12580">
    <property type="match status" value="1"/>
</dbReference>